<gene>
    <name evidence="2" type="ORF">Q9S78_08780</name>
</gene>
<name>A0ABU3GK73_9MICO</name>
<feature type="compositionally biased region" description="Basic and acidic residues" evidence="1">
    <location>
        <begin position="11"/>
        <end position="21"/>
    </location>
</feature>
<accession>A0ABU3GK73</accession>
<evidence type="ECO:0000256" key="1">
    <source>
        <dbReference type="SAM" id="MobiDB-lite"/>
    </source>
</evidence>
<evidence type="ECO:0000313" key="2">
    <source>
        <dbReference type="EMBL" id="MDT3330765.1"/>
    </source>
</evidence>
<feature type="compositionally biased region" description="Acidic residues" evidence="1">
    <location>
        <begin position="1"/>
        <end position="10"/>
    </location>
</feature>
<comment type="caution">
    <text evidence="2">The sequence shown here is derived from an EMBL/GenBank/DDBJ whole genome shotgun (WGS) entry which is preliminary data.</text>
</comment>
<organism evidence="2 3">
    <name type="scientific">Microbacterium aquilitoris</name>
    <dbReference type="NCBI Taxonomy" id="3067307"/>
    <lineage>
        <taxon>Bacteria</taxon>
        <taxon>Bacillati</taxon>
        <taxon>Actinomycetota</taxon>
        <taxon>Actinomycetes</taxon>
        <taxon>Micrococcales</taxon>
        <taxon>Microbacteriaceae</taxon>
        <taxon>Microbacterium</taxon>
    </lineage>
</organism>
<sequence>MSESTGDEATSDDHSDELSPRKFESLKKLASKNYGEFAMQVQHMSEDVQKKLIEQLPEFRQLAGSALDSLDKSFKVFLKSADEGDRQVHDAYREQRAILDQMLKEPDFSLDEKLRINAEIAKTVAGQHRLNAEAKAAKAGAHAKTILGGVAVIGLIAVAVTGGKFGLDQGNSDT</sequence>
<keyword evidence="3" id="KW-1185">Reference proteome</keyword>
<dbReference type="EMBL" id="JAUZVT010000002">
    <property type="protein sequence ID" value="MDT3330765.1"/>
    <property type="molecule type" value="Genomic_DNA"/>
</dbReference>
<proteinExistence type="predicted"/>
<evidence type="ECO:0000313" key="3">
    <source>
        <dbReference type="Proteomes" id="UP001262835"/>
    </source>
</evidence>
<dbReference type="RefSeq" id="WP_311870018.1">
    <property type="nucleotide sequence ID" value="NZ_JAUZVT010000002.1"/>
</dbReference>
<reference evidence="2 3" key="1">
    <citation type="submission" date="2023-08" db="EMBL/GenBank/DDBJ databases">
        <title>Microbacterium aquilitoris sp. nov. and Microbacterium gwkjibeachense sp. nov., isolated from beach.</title>
        <authorList>
            <person name="Lee S.D."/>
            <person name="Yang H."/>
            <person name="Kim I."/>
        </authorList>
    </citation>
    <scope>NUCLEOTIDE SEQUENCE [LARGE SCALE GENOMIC DNA]</scope>
    <source>
        <strain evidence="2 3">KSW-18</strain>
    </source>
</reference>
<protein>
    <submittedName>
        <fullName evidence="2">Uncharacterized protein</fullName>
    </submittedName>
</protein>
<feature type="region of interest" description="Disordered" evidence="1">
    <location>
        <begin position="1"/>
        <end position="21"/>
    </location>
</feature>
<dbReference type="Proteomes" id="UP001262835">
    <property type="component" value="Unassembled WGS sequence"/>
</dbReference>